<dbReference type="EC" id="5.1.3.2" evidence="4"/>
<evidence type="ECO:0000256" key="4">
    <source>
        <dbReference type="ARBA" id="ARBA00013189"/>
    </source>
</evidence>
<gene>
    <name evidence="8" type="primary">lnpD</name>
    <name evidence="8" type="ORF">D8790_00540</name>
</gene>
<comment type="similarity">
    <text evidence="3">Belongs to the NAD(P)-dependent epimerase/dehydratase family.</text>
</comment>
<dbReference type="PANTHER" id="PTHR43725">
    <property type="entry name" value="UDP-GLUCOSE 4-EPIMERASE"/>
    <property type="match status" value="1"/>
</dbReference>
<dbReference type="Gene3D" id="3.90.25.10">
    <property type="entry name" value="UDP-galactose 4-epimerase, domain 1"/>
    <property type="match status" value="1"/>
</dbReference>
<dbReference type="InterPro" id="IPR036291">
    <property type="entry name" value="NAD(P)-bd_dom_sf"/>
</dbReference>
<dbReference type="AlphaFoldDB" id="A0A428HLQ2"/>
<dbReference type="Proteomes" id="UP000278843">
    <property type="component" value="Unassembled WGS sequence"/>
</dbReference>
<evidence type="ECO:0000313" key="8">
    <source>
        <dbReference type="EMBL" id="RSJ96748.1"/>
    </source>
</evidence>
<comment type="cofactor">
    <cofactor evidence="2">
        <name>NAD(+)</name>
        <dbReference type="ChEBI" id="CHEBI:57540"/>
    </cofactor>
</comment>
<accession>A0A428HLQ2</accession>
<dbReference type="Gene3D" id="3.40.50.720">
    <property type="entry name" value="NAD(P)-binding Rossmann-like Domain"/>
    <property type="match status" value="1"/>
</dbReference>
<proteinExistence type="inferred from homology"/>
<comment type="catalytic activity">
    <reaction evidence="1">
        <text>UDP-alpha-D-glucose = UDP-alpha-D-galactose</text>
        <dbReference type="Rhea" id="RHEA:22168"/>
        <dbReference type="ChEBI" id="CHEBI:58885"/>
        <dbReference type="ChEBI" id="CHEBI:66914"/>
        <dbReference type="EC" id="5.1.3.2"/>
    </reaction>
</comment>
<dbReference type="PANTHER" id="PTHR43725:SF47">
    <property type="entry name" value="UDP-GLUCOSE 4-EPIMERASE"/>
    <property type="match status" value="1"/>
</dbReference>
<evidence type="ECO:0000256" key="2">
    <source>
        <dbReference type="ARBA" id="ARBA00001911"/>
    </source>
</evidence>
<keyword evidence="7 8" id="KW-0413">Isomerase</keyword>
<reference evidence="8 9" key="1">
    <citation type="submission" date="2018-11" db="EMBL/GenBank/DDBJ databases">
        <title>Species Designations Belie Phenotypic and Genotypic Heterogeneity in Oral Streptococci.</title>
        <authorList>
            <person name="Velsko I."/>
        </authorList>
    </citation>
    <scope>NUCLEOTIDE SEQUENCE [LARGE SCALE GENOMIC DNA]</scope>
    <source>
        <strain evidence="8 9">BCC13</strain>
    </source>
</reference>
<dbReference type="GO" id="GO:0003978">
    <property type="term" value="F:UDP-glucose 4-epimerase activity"/>
    <property type="evidence" value="ECO:0007669"/>
    <property type="project" value="UniProtKB-EC"/>
</dbReference>
<evidence type="ECO:0000256" key="7">
    <source>
        <dbReference type="ARBA" id="ARBA00023235"/>
    </source>
</evidence>
<dbReference type="EMBL" id="RJPU01000001">
    <property type="protein sequence ID" value="RSJ96748.1"/>
    <property type="molecule type" value="Genomic_DNA"/>
</dbReference>
<evidence type="ECO:0000256" key="6">
    <source>
        <dbReference type="ARBA" id="ARBA00023027"/>
    </source>
</evidence>
<dbReference type="GO" id="GO:0005829">
    <property type="term" value="C:cytosol"/>
    <property type="evidence" value="ECO:0007669"/>
    <property type="project" value="TreeGrafter"/>
</dbReference>
<evidence type="ECO:0000256" key="1">
    <source>
        <dbReference type="ARBA" id="ARBA00000083"/>
    </source>
</evidence>
<organism evidence="8 9">
    <name type="scientific">Streptococcus cristatus</name>
    <dbReference type="NCBI Taxonomy" id="45634"/>
    <lineage>
        <taxon>Bacteria</taxon>
        <taxon>Bacillati</taxon>
        <taxon>Bacillota</taxon>
        <taxon>Bacilli</taxon>
        <taxon>Lactobacillales</taxon>
        <taxon>Streptococcaceae</taxon>
        <taxon>Streptococcus</taxon>
    </lineage>
</organism>
<keyword evidence="6" id="KW-0520">NAD</keyword>
<dbReference type="SUPFAM" id="SSF51735">
    <property type="entry name" value="NAD(P)-binding Rossmann-fold domains"/>
    <property type="match status" value="1"/>
</dbReference>
<protein>
    <recommendedName>
        <fullName evidence="5">UDP-glucose 4-epimerase</fullName>
        <ecNumber evidence="4">5.1.3.2</ecNumber>
    </recommendedName>
</protein>
<evidence type="ECO:0000313" key="9">
    <source>
        <dbReference type="Proteomes" id="UP000278843"/>
    </source>
</evidence>
<comment type="caution">
    <text evidence="8">The sequence shown here is derived from an EMBL/GenBank/DDBJ whole genome shotgun (WGS) entry which is preliminary data.</text>
</comment>
<name>A0A428HLQ2_STRCR</name>
<sequence>MRDYIHVLDLAKGHVLAVKHNLEHKGTAVFNLGTGTGYSVLDMVKAFECENGVKIPYVIKERRPKILATSKFQHSKVFNRK</sequence>
<evidence type="ECO:0000256" key="5">
    <source>
        <dbReference type="ARBA" id="ARBA00018569"/>
    </source>
</evidence>
<dbReference type="GO" id="GO:0033499">
    <property type="term" value="P:galactose catabolic process via UDP-galactose, Leloir pathway"/>
    <property type="evidence" value="ECO:0007669"/>
    <property type="project" value="TreeGrafter"/>
</dbReference>
<evidence type="ECO:0000256" key="3">
    <source>
        <dbReference type="ARBA" id="ARBA00007637"/>
    </source>
</evidence>